<organism evidence="5 6">
    <name type="scientific">Brevifollis gellanilyticus</name>
    <dbReference type="NCBI Taxonomy" id="748831"/>
    <lineage>
        <taxon>Bacteria</taxon>
        <taxon>Pseudomonadati</taxon>
        <taxon>Verrucomicrobiota</taxon>
        <taxon>Verrucomicrobiia</taxon>
        <taxon>Verrucomicrobiales</taxon>
        <taxon>Verrucomicrobiaceae</taxon>
    </lineage>
</organism>
<comment type="similarity">
    <text evidence="1">Belongs to the class IV-like SAM-binding methyltransferase superfamily. RNA methyltransferase TrmH family.</text>
</comment>
<dbReference type="Proteomes" id="UP000321577">
    <property type="component" value="Unassembled WGS sequence"/>
</dbReference>
<dbReference type="GO" id="GO:0006396">
    <property type="term" value="P:RNA processing"/>
    <property type="evidence" value="ECO:0007669"/>
    <property type="project" value="InterPro"/>
</dbReference>
<dbReference type="SUPFAM" id="SSF75217">
    <property type="entry name" value="alpha/beta knot"/>
    <property type="match status" value="1"/>
</dbReference>
<dbReference type="InterPro" id="IPR029028">
    <property type="entry name" value="Alpha/beta_knot_MTases"/>
</dbReference>
<evidence type="ECO:0000256" key="2">
    <source>
        <dbReference type="ARBA" id="ARBA00022603"/>
    </source>
</evidence>
<dbReference type="NCBIfam" id="TIGR00186">
    <property type="entry name" value="rRNA_methyl_3"/>
    <property type="match status" value="1"/>
</dbReference>
<dbReference type="GO" id="GO:0003723">
    <property type="term" value="F:RNA binding"/>
    <property type="evidence" value="ECO:0007669"/>
    <property type="project" value="InterPro"/>
</dbReference>
<dbReference type="PANTHER" id="PTHR46429:SF1">
    <property type="entry name" value="23S RRNA (GUANOSINE-2'-O-)-METHYLTRANSFERASE RLMB"/>
    <property type="match status" value="1"/>
</dbReference>
<dbReference type="GO" id="GO:0032259">
    <property type="term" value="P:methylation"/>
    <property type="evidence" value="ECO:0007669"/>
    <property type="project" value="UniProtKB-KW"/>
</dbReference>
<evidence type="ECO:0000256" key="3">
    <source>
        <dbReference type="ARBA" id="ARBA00022679"/>
    </source>
</evidence>
<evidence type="ECO:0000313" key="5">
    <source>
        <dbReference type="EMBL" id="GEP45696.1"/>
    </source>
</evidence>
<accession>A0A512MG67</accession>
<keyword evidence="3" id="KW-0808">Transferase</keyword>
<dbReference type="FunFam" id="3.40.1280.10:FF:000008">
    <property type="entry name" value="Group 3 RNA methyltransferase TrmH"/>
    <property type="match status" value="1"/>
</dbReference>
<keyword evidence="6" id="KW-1185">Reference proteome</keyword>
<proteinExistence type="inferred from homology"/>
<dbReference type="Pfam" id="PF00588">
    <property type="entry name" value="SpoU_methylase"/>
    <property type="match status" value="1"/>
</dbReference>
<dbReference type="RefSeq" id="WP_246145794.1">
    <property type="nucleotide sequence ID" value="NZ_BKAG01000056.1"/>
</dbReference>
<keyword evidence="2" id="KW-0489">Methyltransferase</keyword>
<gene>
    <name evidence="5" type="ORF">BGE01nite_49870</name>
</gene>
<dbReference type="InterPro" id="IPR029026">
    <property type="entry name" value="tRNA_m1G_MTases_N"/>
</dbReference>
<dbReference type="GO" id="GO:0005829">
    <property type="term" value="C:cytosol"/>
    <property type="evidence" value="ECO:0007669"/>
    <property type="project" value="TreeGrafter"/>
</dbReference>
<dbReference type="InterPro" id="IPR004441">
    <property type="entry name" value="rRNA_MeTrfase_TrmH"/>
</dbReference>
<dbReference type="AlphaFoldDB" id="A0A512MG67"/>
<evidence type="ECO:0000256" key="1">
    <source>
        <dbReference type="ARBA" id="ARBA00007228"/>
    </source>
</evidence>
<dbReference type="Gene3D" id="3.40.1280.10">
    <property type="match status" value="1"/>
</dbReference>
<dbReference type="InterPro" id="IPR001537">
    <property type="entry name" value="SpoU_MeTrfase"/>
</dbReference>
<name>A0A512MG67_9BACT</name>
<protein>
    <recommendedName>
        <fullName evidence="4">tRNA/rRNA methyltransferase SpoU type domain-containing protein</fullName>
    </recommendedName>
</protein>
<dbReference type="EMBL" id="BKAG01000056">
    <property type="protein sequence ID" value="GEP45696.1"/>
    <property type="molecule type" value="Genomic_DNA"/>
</dbReference>
<evidence type="ECO:0000313" key="6">
    <source>
        <dbReference type="Proteomes" id="UP000321577"/>
    </source>
</evidence>
<comment type="caution">
    <text evidence="5">The sequence shown here is derived from an EMBL/GenBank/DDBJ whole genome shotgun (WGS) entry which is preliminary data.</text>
</comment>
<dbReference type="CDD" id="cd18103">
    <property type="entry name" value="SpoU-like_RlmB"/>
    <property type="match status" value="1"/>
</dbReference>
<dbReference type="GO" id="GO:0008173">
    <property type="term" value="F:RNA methyltransferase activity"/>
    <property type="evidence" value="ECO:0007669"/>
    <property type="project" value="InterPro"/>
</dbReference>
<dbReference type="PANTHER" id="PTHR46429">
    <property type="entry name" value="23S RRNA (GUANOSINE-2'-O-)-METHYLTRANSFERASE RLMB"/>
    <property type="match status" value="1"/>
</dbReference>
<sequence length="174" mass="18596">MPHLYEEGDLPGLLADRPDPLILILDCIQDPHNLGACLRTADAAGCACVIMPKDKSCQVTETVVRVSCGGAHSVPLVRVTNLARAMERLKELGVWIVGTADETTQSLYDIDLKGPIAIVVGAEGEGMRRLTGELCDFQARIPMASSGRVPCLNVSVATGVSLFEAVRQRKAAKK</sequence>
<reference evidence="5 6" key="1">
    <citation type="submission" date="2019-07" db="EMBL/GenBank/DDBJ databases">
        <title>Whole genome shotgun sequence of Brevifollis gellanilyticus NBRC 108608.</title>
        <authorList>
            <person name="Hosoyama A."/>
            <person name="Uohara A."/>
            <person name="Ohji S."/>
            <person name="Ichikawa N."/>
        </authorList>
    </citation>
    <scope>NUCLEOTIDE SEQUENCE [LARGE SCALE GENOMIC DNA]</scope>
    <source>
        <strain evidence="5 6">NBRC 108608</strain>
    </source>
</reference>
<evidence type="ECO:0000259" key="4">
    <source>
        <dbReference type="Pfam" id="PF00588"/>
    </source>
</evidence>
<feature type="domain" description="tRNA/rRNA methyltransferase SpoU type" evidence="4">
    <location>
        <begin position="21"/>
        <end position="162"/>
    </location>
</feature>